<keyword evidence="10" id="KW-0472">Membrane</keyword>
<keyword evidence="6" id="KW-0679">Respiratory chain</keyword>
<evidence type="ECO:0000256" key="12">
    <source>
        <dbReference type="ARBA" id="ARBA00032513"/>
    </source>
</evidence>
<dbReference type="EMBL" id="LR899014">
    <property type="protein sequence ID" value="CAD7092902.1"/>
    <property type="molecule type" value="Genomic_DNA"/>
</dbReference>
<evidence type="ECO:0000256" key="6">
    <source>
        <dbReference type="ARBA" id="ARBA00022660"/>
    </source>
</evidence>
<dbReference type="OMA" id="FIEQQYV"/>
<dbReference type="InterPro" id="IPR036249">
    <property type="entry name" value="Thioredoxin-like_sf"/>
</dbReference>
<proteinExistence type="inferred from homology"/>
<keyword evidence="5" id="KW-0813">Transport</keyword>
<keyword evidence="16" id="KW-1185">Reference proteome</keyword>
<comment type="subcellular location">
    <subcellularLocation>
        <location evidence="2">Mitochondrion inner membrane</location>
        <topology evidence="2">Peripheral membrane protein</topology>
        <orientation evidence="2">Matrix side</orientation>
    </subcellularLocation>
</comment>
<evidence type="ECO:0000256" key="3">
    <source>
        <dbReference type="ARBA" id="ARBA00008939"/>
    </source>
</evidence>
<evidence type="ECO:0000259" key="14">
    <source>
        <dbReference type="SMART" id="SM00916"/>
    </source>
</evidence>
<evidence type="ECO:0000256" key="13">
    <source>
        <dbReference type="PIRSR" id="PIRSR005822-1"/>
    </source>
</evidence>
<evidence type="ECO:0000256" key="11">
    <source>
        <dbReference type="ARBA" id="ARBA00031441"/>
    </source>
</evidence>
<keyword evidence="7" id="KW-0999">Mitochondrion inner membrane</keyword>
<dbReference type="SUPFAM" id="SSF52833">
    <property type="entry name" value="Thioredoxin-like"/>
    <property type="match status" value="1"/>
</dbReference>
<feature type="disulfide bond" description="Redox-active" evidence="13">
    <location>
        <begin position="23"/>
        <end position="57"/>
    </location>
</feature>
<dbReference type="InterPro" id="IPR007741">
    <property type="entry name" value="Ribosomal_mL43/mS25/NADH_DH"/>
</dbReference>
<comment type="similarity">
    <text evidence="3">Belongs to the complex I NDUFA2 subunit family.</text>
</comment>
<dbReference type="Proteomes" id="UP000594454">
    <property type="component" value="Chromosome 6"/>
</dbReference>
<dbReference type="PANTHER" id="PTHR12878">
    <property type="entry name" value="NADH-UBIQUINONE OXIDOREDUCTASE B8 SUBUNIT"/>
    <property type="match status" value="1"/>
</dbReference>
<dbReference type="PANTHER" id="PTHR12878:SF0">
    <property type="entry name" value="NADH DEHYDROGENASE [UBIQUINONE] 1 ALPHA SUBCOMPLEX SUBUNIT 2"/>
    <property type="match status" value="1"/>
</dbReference>
<gene>
    <name evidence="15" type="ORF">HERILL_LOCUS15229</name>
</gene>
<dbReference type="GO" id="GO:0005743">
    <property type="term" value="C:mitochondrial inner membrane"/>
    <property type="evidence" value="ECO:0007669"/>
    <property type="project" value="UniProtKB-SubCell"/>
</dbReference>
<dbReference type="AlphaFoldDB" id="A0A7R8V6C5"/>
<dbReference type="InterPro" id="IPR016464">
    <property type="entry name" value="NADH_Ub_cplx-1_asu_su-2"/>
</dbReference>
<dbReference type="Gene3D" id="3.40.30.10">
    <property type="entry name" value="Glutaredoxin"/>
    <property type="match status" value="1"/>
</dbReference>
<name>A0A7R8V6C5_HERIL</name>
<keyword evidence="8" id="KW-0249">Electron transport</keyword>
<keyword evidence="9" id="KW-0496">Mitochondrion</keyword>
<feature type="domain" description="Ribosomal protein/NADH dehydrogenase" evidence="14">
    <location>
        <begin position="24"/>
        <end position="95"/>
    </location>
</feature>
<evidence type="ECO:0000256" key="1">
    <source>
        <dbReference type="ARBA" id="ARBA00003195"/>
    </source>
</evidence>
<evidence type="ECO:0000256" key="5">
    <source>
        <dbReference type="ARBA" id="ARBA00022448"/>
    </source>
</evidence>
<evidence type="ECO:0000256" key="9">
    <source>
        <dbReference type="ARBA" id="ARBA00023128"/>
    </source>
</evidence>
<dbReference type="FunCoup" id="A0A7R8V6C5">
    <property type="interactions" value="1046"/>
</dbReference>
<dbReference type="InParanoid" id="A0A7R8V6C5"/>
<evidence type="ECO:0000256" key="7">
    <source>
        <dbReference type="ARBA" id="ARBA00022792"/>
    </source>
</evidence>
<accession>A0A7R8V6C5</accession>
<reference evidence="15 16" key="1">
    <citation type="submission" date="2020-11" db="EMBL/GenBank/DDBJ databases">
        <authorList>
            <person name="Wallbank WR R."/>
            <person name="Pardo Diaz C."/>
            <person name="Kozak K."/>
            <person name="Martin S."/>
            <person name="Jiggins C."/>
            <person name="Moest M."/>
            <person name="Warren A I."/>
            <person name="Generalovic N T."/>
            <person name="Byers J.R.P. K."/>
            <person name="Montejo-Kovacevich G."/>
            <person name="Yen C E."/>
        </authorList>
    </citation>
    <scope>NUCLEOTIDE SEQUENCE [LARGE SCALE GENOMIC DNA]</scope>
</reference>
<evidence type="ECO:0000256" key="4">
    <source>
        <dbReference type="ARBA" id="ARBA00016394"/>
    </source>
</evidence>
<protein>
    <recommendedName>
        <fullName evidence="4">NADH dehydrogenase [ubiquinone] 1 alpha subcomplex subunit 2</fullName>
    </recommendedName>
    <alternativeName>
        <fullName evidence="11">Complex I-B8</fullName>
    </alternativeName>
    <alternativeName>
        <fullName evidence="12">NADH-ubiquinone oxidoreductase B8 subunit</fullName>
    </alternativeName>
</protein>
<evidence type="ECO:0000256" key="2">
    <source>
        <dbReference type="ARBA" id="ARBA00004443"/>
    </source>
</evidence>
<comment type="function">
    <text evidence="1">Accessory subunit of the mitochondrial membrane respiratory chain NADH dehydrogenase (Complex I), that is believed not to be involved in catalysis. Complex I functions in the transfer of electrons from NADH to the respiratory chain. The immediate electron acceptor for the enzyme is believed to be ubiquinone.</text>
</comment>
<dbReference type="SMART" id="SM00916">
    <property type="entry name" value="L51_S25_CI-B8"/>
    <property type="match status" value="1"/>
</dbReference>
<keyword evidence="13" id="KW-1015">Disulfide bond</keyword>
<dbReference type="OrthoDB" id="10250268at2759"/>
<evidence type="ECO:0000256" key="10">
    <source>
        <dbReference type="ARBA" id="ARBA00023136"/>
    </source>
</evidence>
<dbReference type="Pfam" id="PF05047">
    <property type="entry name" value="L51_S25_CI-B8"/>
    <property type="match status" value="1"/>
</dbReference>
<evidence type="ECO:0000313" key="15">
    <source>
        <dbReference type="EMBL" id="CAD7092902.1"/>
    </source>
</evidence>
<organism evidence="15 16">
    <name type="scientific">Hermetia illucens</name>
    <name type="common">Black soldier fly</name>
    <dbReference type="NCBI Taxonomy" id="343691"/>
    <lineage>
        <taxon>Eukaryota</taxon>
        <taxon>Metazoa</taxon>
        <taxon>Ecdysozoa</taxon>
        <taxon>Arthropoda</taxon>
        <taxon>Hexapoda</taxon>
        <taxon>Insecta</taxon>
        <taxon>Pterygota</taxon>
        <taxon>Neoptera</taxon>
        <taxon>Endopterygota</taxon>
        <taxon>Diptera</taxon>
        <taxon>Brachycera</taxon>
        <taxon>Stratiomyomorpha</taxon>
        <taxon>Stratiomyidae</taxon>
        <taxon>Hermetiinae</taxon>
        <taxon>Hermetia</taxon>
    </lineage>
</organism>
<evidence type="ECO:0000313" key="16">
    <source>
        <dbReference type="Proteomes" id="UP000594454"/>
    </source>
</evidence>
<evidence type="ECO:0000256" key="8">
    <source>
        <dbReference type="ARBA" id="ARBA00022982"/>
    </source>
</evidence>
<sequence>MRLSLLRNAKLVPQLKELRLHLCQTSDASKGARDFVQRHYVNLKKDNPNLPILIRECGGIQPRLWARYEKGKETSVPLTNQSADDIMKQVEALGK</sequence>
<dbReference type="PIRSF" id="PIRSF005822">
    <property type="entry name" value="NDUA2"/>
    <property type="match status" value="1"/>
</dbReference>